<comment type="caution">
    <text evidence="1">The sequence shown here is derived from an EMBL/GenBank/DDBJ whole genome shotgun (WGS) entry which is preliminary data.</text>
</comment>
<evidence type="ECO:0000313" key="2">
    <source>
        <dbReference type="Proteomes" id="UP001153076"/>
    </source>
</evidence>
<dbReference type="Proteomes" id="UP001153076">
    <property type="component" value="Unassembled WGS sequence"/>
</dbReference>
<proteinExistence type="predicted"/>
<dbReference type="OrthoDB" id="1592604at2759"/>
<gene>
    <name evidence="1" type="ORF">Cgig2_025829</name>
</gene>
<keyword evidence="2" id="KW-1185">Reference proteome</keyword>
<dbReference type="PANTHER" id="PTHR46635">
    <property type="entry name" value="GLYCOSYL TRANSFERASE FAMILY 1 PROTEIN"/>
    <property type="match status" value="1"/>
</dbReference>
<dbReference type="EMBL" id="JAKOGI010001996">
    <property type="protein sequence ID" value="KAJ8423321.1"/>
    <property type="molecule type" value="Genomic_DNA"/>
</dbReference>
<name>A0A9Q1JKA0_9CARY</name>
<accession>A0A9Q1JKA0</accession>
<sequence length="212" mass="23733">MTILNLERYGHFDWSFFDGVIADSLEAKEVISSLMQEPFCSVPLVWIIQEDGLAKRLLDYNKMGWEHLISDWRSSFSRADVVVFPDFSLPMLYSALDSGNFFVIPGSPVDAWAAESYVKTHSKHNLRARSGYSADDIIVLIVGSSIFDNELSLDYSVVMHTIGPLLAKYGKQVDGSGPFTFIFLCGNSSGKHHNSLEVNFTSFFASIESPKR</sequence>
<dbReference type="PANTHER" id="PTHR46635:SF2">
    <property type="entry name" value="GLYCOSYL TRANSFERASE FAMILY 1 DOMAIN-CONTAINING PROTEIN"/>
    <property type="match status" value="1"/>
</dbReference>
<protein>
    <submittedName>
        <fullName evidence="1">Uncharacterized protein</fullName>
    </submittedName>
</protein>
<reference evidence="1" key="1">
    <citation type="submission" date="2022-04" db="EMBL/GenBank/DDBJ databases">
        <title>Carnegiea gigantea Genome sequencing and assembly v2.</title>
        <authorList>
            <person name="Copetti D."/>
            <person name="Sanderson M.J."/>
            <person name="Burquez A."/>
            <person name="Wojciechowski M.F."/>
        </authorList>
    </citation>
    <scope>NUCLEOTIDE SEQUENCE</scope>
    <source>
        <strain evidence="1">SGP5-SGP5p</strain>
        <tissue evidence="1">Aerial part</tissue>
    </source>
</reference>
<organism evidence="1 2">
    <name type="scientific">Carnegiea gigantea</name>
    <dbReference type="NCBI Taxonomy" id="171969"/>
    <lineage>
        <taxon>Eukaryota</taxon>
        <taxon>Viridiplantae</taxon>
        <taxon>Streptophyta</taxon>
        <taxon>Embryophyta</taxon>
        <taxon>Tracheophyta</taxon>
        <taxon>Spermatophyta</taxon>
        <taxon>Magnoliopsida</taxon>
        <taxon>eudicotyledons</taxon>
        <taxon>Gunneridae</taxon>
        <taxon>Pentapetalae</taxon>
        <taxon>Caryophyllales</taxon>
        <taxon>Cactineae</taxon>
        <taxon>Cactaceae</taxon>
        <taxon>Cactoideae</taxon>
        <taxon>Echinocereeae</taxon>
        <taxon>Carnegiea</taxon>
    </lineage>
</organism>
<evidence type="ECO:0000313" key="1">
    <source>
        <dbReference type="EMBL" id="KAJ8423321.1"/>
    </source>
</evidence>
<dbReference type="AlphaFoldDB" id="A0A9Q1JKA0"/>